<dbReference type="PATRIC" id="fig|1214101.3.peg.8035"/>
<name>K4REW1_STRDJ</name>
<dbReference type="Proteomes" id="UP000008043">
    <property type="component" value="Chromosome"/>
</dbReference>
<sequence length="62" mass="6720">MNDTFAREERPTRPVALQTPFQTPAIDRTPTITRGVDGSDSNGVEADFDFGGLLKTVANVLL</sequence>
<feature type="region of interest" description="Disordered" evidence="1">
    <location>
        <begin position="1"/>
        <end position="41"/>
    </location>
</feature>
<proteinExistence type="predicted"/>
<accession>K4REW1</accession>
<evidence type="ECO:0000313" key="3">
    <source>
        <dbReference type="Proteomes" id="UP000008043"/>
    </source>
</evidence>
<evidence type="ECO:0000256" key="1">
    <source>
        <dbReference type="SAM" id="MobiDB-lite"/>
    </source>
</evidence>
<evidence type="ECO:0000313" key="2">
    <source>
        <dbReference type="EMBL" id="CCK32318.1"/>
    </source>
</evidence>
<dbReference type="KEGG" id="sdv:BN159_7939"/>
<dbReference type="STRING" id="1214101.BN159_7939"/>
<dbReference type="EMBL" id="HE971709">
    <property type="protein sequence ID" value="CCK32318.1"/>
    <property type="molecule type" value="Genomic_DNA"/>
</dbReference>
<organism evidence="2 3">
    <name type="scientific">Streptomyces davaonensis (strain DSM 101723 / JCM 4913 / KCC S-0913 / 768)</name>
    <dbReference type="NCBI Taxonomy" id="1214101"/>
    <lineage>
        <taxon>Bacteria</taxon>
        <taxon>Bacillati</taxon>
        <taxon>Actinomycetota</taxon>
        <taxon>Actinomycetes</taxon>
        <taxon>Kitasatosporales</taxon>
        <taxon>Streptomycetaceae</taxon>
        <taxon>Streptomyces</taxon>
    </lineage>
</organism>
<feature type="compositionally biased region" description="Basic and acidic residues" evidence="1">
    <location>
        <begin position="1"/>
        <end position="12"/>
    </location>
</feature>
<reference evidence="2 3" key="1">
    <citation type="journal article" date="2012" name="J. Bacteriol.">
        <title>Genome sequence of the bacterium Streptomyces davawensis JCM 4913 and heterologous production of the unique antibiotic roseoflavin.</title>
        <authorList>
            <person name="Jankowitsch F."/>
            <person name="Schwarz J."/>
            <person name="Ruckert C."/>
            <person name="Gust B."/>
            <person name="Szczepanowski R."/>
            <person name="Blom J."/>
            <person name="Pelzer S."/>
            <person name="Kalinowski J."/>
            <person name="Mack M."/>
        </authorList>
    </citation>
    <scope>NUCLEOTIDE SEQUENCE [LARGE SCALE GENOMIC DNA]</scope>
    <source>
        <strain evidence="3">DSM 101723 / JCM 4913 / KCC S-0913 / 768</strain>
    </source>
</reference>
<dbReference type="RefSeq" id="WP_015662644.1">
    <property type="nucleotide sequence ID" value="NC_020504.1"/>
</dbReference>
<dbReference type="HOGENOM" id="CLU_2902172_0_0_11"/>
<protein>
    <submittedName>
        <fullName evidence="2">Uncharacterized protein</fullName>
    </submittedName>
</protein>
<dbReference type="OrthoDB" id="9994616at2"/>
<gene>
    <name evidence="2" type="ORF">BN159_7939</name>
</gene>
<keyword evidence="3" id="KW-1185">Reference proteome</keyword>
<dbReference type="AlphaFoldDB" id="K4REW1"/>